<evidence type="ECO:0000313" key="2">
    <source>
        <dbReference type="EMBL" id="GFA53894.1"/>
    </source>
</evidence>
<dbReference type="AlphaFoldDB" id="A0A699JU94"/>
<evidence type="ECO:0000259" key="1">
    <source>
        <dbReference type="Pfam" id="PF07727"/>
    </source>
</evidence>
<protein>
    <submittedName>
        <fullName evidence="2">Gag-Pol polyprotein</fullName>
    </submittedName>
</protein>
<dbReference type="EMBL" id="BKCJ010441778">
    <property type="protein sequence ID" value="GFA53894.1"/>
    <property type="molecule type" value="Genomic_DNA"/>
</dbReference>
<proteinExistence type="predicted"/>
<organism evidence="2">
    <name type="scientific">Tanacetum cinerariifolium</name>
    <name type="common">Dalmatian daisy</name>
    <name type="synonym">Chrysanthemum cinerariifolium</name>
    <dbReference type="NCBI Taxonomy" id="118510"/>
    <lineage>
        <taxon>Eukaryota</taxon>
        <taxon>Viridiplantae</taxon>
        <taxon>Streptophyta</taxon>
        <taxon>Embryophyta</taxon>
        <taxon>Tracheophyta</taxon>
        <taxon>Spermatophyta</taxon>
        <taxon>Magnoliopsida</taxon>
        <taxon>eudicotyledons</taxon>
        <taxon>Gunneridae</taxon>
        <taxon>Pentapetalae</taxon>
        <taxon>asterids</taxon>
        <taxon>campanulids</taxon>
        <taxon>Asterales</taxon>
        <taxon>Asteraceae</taxon>
        <taxon>Asteroideae</taxon>
        <taxon>Anthemideae</taxon>
        <taxon>Anthemidinae</taxon>
        <taxon>Tanacetum</taxon>
    </lineage>
</organism>
<name>A0A699JU94_TANCI</name>
<comment type="caution">
    <text evidence="2">The sequence shown here is derived from an EMBL/GenBank/DDBJ whole genome shotgun (WGS) entry which is preliminary data.</text>
</comment>
<reference evidence="2" key="1">
    <citation type="journal article" date="2019" name="Sci. Rep.">
        <title>Draft genome of Tanacetum cinerariifolium, the natural source of mosquito coil.</title>
        <authorList>
            <person name="Yamashiro T."/>
            <person name="Shiraishi A."/>
            <person name="Satake H."/>
            <person name="Nakayama K."/>
        </authorList>
    </citation>
    <scope>NUCLEOTIDE SEQUENCE</scope>
</reference>
<sequence>EEVYVSQPDGFVDPDHLEKIYRLKKELYRLKQALRDWYDELSKLLISKVSLKPARWKVHISSLRLKPLKGFGSIAGGLDHVNPVIRLPLEHEISRRTHHREVPALIKDNNRPGIVKPKIGNDVEFKINSNFTREIRRKIFVGTNDEDADEHVQRVLEIVDLFYFPDVTHDAVMLRVFPITLKGQALRWKKGFQQE</sequence>
<dbReference type="Pfam" id="PF07727">
    <property type="entry name" value="RVT_2"/>
    <property type="match status" value="1"/>
</dbReference>
<accession>A0A699JU94</accession>
<feature type="non-terminal residue" evidence="2">
    <location>
        <position position="1"/>
    </location>
</feature>
<feature type="domain" description="Reverse transcriptase Ty1/copia-type" evidence="1">
    <location>
        <begin position="1"/>
        <end position="47"/>
    </location>
</feature>
<dbReference type="InterPro" id="IPR013103">
    <property type="entry name" value="RVT_2"/>
</dbReference>
<gene>
    <name evidence="2" type="ORF">Tci_625866</name>
</gene>